<dbReference type="EMBL" id="JASCZI010030292">
    <property type="protein sequence ID" value="MED6120735.1"/>
    <property type="molecule type" value="Genomic_DNA"/>
</dbReference>
<proteinExistence type="predicted"/>
<gene>
    <name evidence="1" type="ORF">PIB30_023848</name>
</gene>
<evidence type="ECO:0000313" key="1">
    <source>
        <dbReference type="EMBL" id="MED6120735.1"/>
    </source>
</evidence>
<reference evidence="1 2" key="1">
    <citation type="journal article" date="2023" name="Plants (Basel)">
        <title>Bridging the Gap: Combining Genomics and Transcriptomics Approaches to Understand Stylosanthes scabra, an Orphan Legume from the Brazilian Caatinga.</title>
        <authorList>
            <person name="Ferreira-Neto J.R.C."/>
            <person name="da Silva M.D."/>
            <person name="Binneck E."/>
            <person name="de Melo N.F."/>
            <person name="da Silva R.H."/>
            <person name="de Melo A.L.T.M."/>
            <person name="Pandolfi V."/>
            <person name="Bustamante F.O."/>
            <person name="Brasileiro-Vidal A.C."/>
            <person name="Benko-Iseppon A.M."/>
        </authorList>
    </citation>
    <scope>NUCLEOTIDE SEQUENCE [LARGE SCALE GENOMIC DNA]</scope>
    <source>
        <tissue evidence="1">Leaves</tissue>
    </source>
</reference>
<protein>
    <submittedName>
        <fullName evidence="1">Uncharacterized protein</fullName>
    </submittedName>
</protein>
<accession>A0ABU6R9W2</accession>
<name>A0ABU6R9W2_9FABA</name>
<keyword evidence="2" id="KW-1185">Reference proteome</keyword>
<evidence type="ECO:0000313" key="2">
    <source>
        <dbReference type="Proteomes" id="UP001341840"/>
    </source>
</evidence>
<dbReference type="Proteomes" id="UP001341840">
    <property type="component" value="Unassembled WGS sequence"/>
</dbReference>
<organism evidence="1 2">
    <name type="scientific">Stylosanthes scabra</name>
    <dbReference type="NCBI Taxonomy" id="79078"/>
    <lineage>
        <taxon>Eukaryota</taxon>
        <taxon>Viridiplantae</taxon>
        <taxon>Streptophyta</taxon>
        <taxon>Embryophyta</taxon>
        <taxon>Tracheophyta</taxon>
        <taxon>Spermatophyta</taxon>
        <taxon>Magnoliopsida</taxon>
        <taxon>eudicotyledons</taxon>
        <taxon>Gunneridae</taxon>
        <taxon>Pentapetalae</taxon>
        <taxon>rosids</taxon>
        <taxon>fabids</taxon>
        <taxon>Fabales</taxon>
        <taxon>Fabaceae</taxon>
        <taxon>Papilionoideae</taxon>
        <taxon>50 kb inversion clade</taxon>
        <taxon>dalbergioids sensu lato</taxon>
        <taxon>Dalbergieae</taxon>
        <taxon>Pterocarpus clade</taxon>
        <taxon>Stylosanthes</taxon>
    </lineage>
</organism>
<sequence>MEMESVTACDFGSEKMRRPRHETYNFKPVLQGKFSSPLIEETMEHWYPQMNMQSPIALVFASRRNNMKEGCYRK</sequence>
<comment type="caution">
    <text evidence="1">The sequence shown here is derived from an EMBL/GenBank/DDBJ whole genome shotgun (WGS) entry which is preliminary data.</text>
</comment>